<dbReference type="EMBL" id="GBEZ01015245">
    <property type="protein sequence ID" value="JAC70901.1"/>
    <property type="molecule type" value="Transcribed_RNA"/>
</dbReference>
<reference evidence="1" key="1">
    <citation type="submission" date="2014-05" db="EMBL/GenBank/DDBJ databases">
        <title>The transcriptome of the halophilic microalga Tetraselmis sp. GSL018 isolated from the Great Salt Lake, Utah.</title>
        <authorList>
            <person name="Jinkerson R.E."/>
            <person name="D'Adamo S."/>
            <person name="Posewitz M.C."/>
        </authorList>
    </citation>
    <scope>NUCLEOTIDE SEQUENCE</scope>
    <source>
        <strain evidence="1">GSL018</strain>
    </source>
</reference>
<evidence type="ECO:0000313" key="1">
    <source>
        <dbReference type="EMBL" id="JAC70901.1"/>
    </source>
</evidence>
<proteinExistence type="predicted"/>
<dbReference type="PANTHER" id="PTHR15827:SF2">
    <property type="entry name" value="CYCLIN-DEPENDENT KINASE 2-INTERACTING PROTEIN"/>
    <property type="match status" value="1"/>
</dbReference>
<dbReference type="PANTHER" id="PTHR15827">
    <property type="entry name" value="CYCLIN-DEPENDENT KINASE 2-INTERACTING PROTEIN"/>
    <property type="match status" value="1"/>
</dbReference>
<accession>A0A061RK51</accession>
<gene>
    <name evidence="1" type="ORF">TSPGSL018_3125</name>
</gene>
<sequence length="223" mass="24614">MSSFEAREYVRQAQSIVRLAFNKMNRGLDQWKTSRTSGLNILQELANNFLEEQFLKKRELGVLARIEGLADAAINKLRNKRFGLMAQLRKVCKGFGEATALLTTAVEDVRGLSQTQTGLKFKDTAIFKSLPLTFFAELLSGVGSMHAAEAQLKLVILRCLEALVSGRNAGEETCSGAKVAPRPPTDLRPHAMMCCALWSLEPHIQEGRIEAATGMIRDEMAGM</sequence>
<dbReference type="AlphaFoldDB" id="A0A061RK51"/>
<name>A0A061RK51_9CHLO</name>
<protein>
    <submittedName>
        <fullName evidence="1">Uncharacterized protein</fullName>
    </submittedName>
</protein>
<organism evidence="1">
    <name type="scientific">Tetraselmis sp. GSL018</name>
    <dbReference type="NCBI Taxonomy" id="582737"/>
    <lineage>
        <taxon>Eukaryota</taxon>
        <taxon>Viridiplantae</taxon>
        <taxon>Chlorophyta</taxon>
        <taxon>core chlorophytes</taxon>
        <taxon>Chlorodendrophyceae</taxon>
        <taxon>Chlorodendrales</taxon>
        <taxon>Chlorodendraceae</taxon>
        <taxon>Tetraselmis</taxon>
    </lineage>
</organism>